<reference evidence="9 11" key="2">
    <citation type="submission" date="2014-10" db="EMBL/GenBank/DDBJ databases">
        <title>Paracoccus sanguinis sp. nov., isolated from clinical specimens of New York State patients.</title>
        <authorList>
            <person name="Mingle L.A."/>
            <person name="Cole J.A."/>
            <person name="Lapierre P."/>
            <person name="Musser K.A."/>
        </authorList>
    </citation>
    <scope>NUCLEOTIDE SEQUENCE [LARGE SCALE GENOMIC DNA]</scope>
    <source>
        <strain evidence="9 11">JCM 14014</strain>
    </source>
</reference>
<organism evidence="9 11">
    <name type="scientific">Paracoccus halophilus</name>
    <dbReference type="NCBI Taxonomy" id="376733"/>
    <lineage>
        <taxon>Bacteria</taxon>
        <taxon>Pseudomonadati</taxon>
        <taxon>Pseudomonadota</taxon>
        <taxon>Alphaproteobacteria</taxon>
        <taxon>Rhodobacterales</taxon>
        <taxon>Paracoccaceae</taxon>
        <taxon>Paracoccus</taxon>
    </lineage>
</organism>
<feature type="transmembrane region" description="Helical" evidence="7">
    <location>
        <begin position="251"/>
        <end position="272"/>
    </location>
</feature>
<feature type="transmembrane region" description="Helical" evidence="7">
    <location>
        <begin position="12"/>
        <end position="36"/>
    </location>
</feature>
<dbReference type="Proteomes" id="UP000182312">
    <property type="component" value="Unassembled WGS sequence"/>
</dbReference>
<dbReference type="STRING" id="376733.SAMN04487972_12411"/>
<dbReference type="Pfam" id="PF07690">
    <property type="entry name" value="MFS_1"/>
    <property type="match status" value="1"/>
</dbReference>
<keyword evidence="2" id="KW-0813">Transport</keyword>
<feature type="transmembrane region" description="Helical" evidence="7">
    <location>
        <begin position="338"/>
        <end position="357"/>
    </location>
</feature>
<reference evidence="10 12" key="3">
    <citation type="submission" date="2016-10" db="EMBL/GenBank/DDBJ databases">
        <authorList>
            <person name="de Groot N.N."/>
        </authorList>
    </citation>
    <scope>NUCLEOTIDE SEQUENCE [LARGE SCALE GENOMIC DNA]</scope>
    <source>
        <strain evidence="10 12">CGMCC 1.6117</strain>
    </source>
</reference>
<protein>
    <submittedName>
        <fullName evidence="9">Major facilitator transporter</fullName>
    </submittedName>
    <submittedName>
        <fullName evidence="10">Predicted arabinose efflux permease, MFS family</fullName>
    </submittedName>
</protein>
<keyword evidence="11" id="KW-1185">Reference proteome</keyword>
<proteinExistence type="predicted"/>
<dbReference type="GO" id="GO:0005886">
    <property type="term" value="C:plasma membrane"/>
    <property type="evidence" value="ECO:0007669"/>
    <property type="project" value="UniProtKB-SubCell"/>
</dbReference>
<evidence type="ECO:0000313" key="9">
    <source>
        <dbReference type="EMBL" id="KGJ02990.1"/>
    </source>
</evidence>
<keyword evidence="6 7" id="KW-0472">Membrane</keyword>
<name>A0A099EX37_9RHOB</name>
<evidence type="ECO:0000313" key="11">
    <source>
        <dbReference type="Proteomes" id="UP000029846"/>
    </source>
</evidence>
<dbReference type="Gene3D" id="1.20.1250.20">
    <property type="entry name" value="MFS general substrate transporter like domains"/>
    <property type="match status" value="2"/>
</dbReference>
<dbReference type="EMBL" id="JRKN01000028">
    <property type="protein sequence ID" value="KGJ02990.1"/>
    <property type="molecule type" value="Genomic_DNA"/>
</dbReference>
<evidence type="ECO:0000313" key="12">
    <source>
        <dbReference type="Proteomes" id="UP000182312"/>
    </source>
</evidence>
<evidence type="ECO:0000256" key="7">
    <source>
        <dbReference type="SAM" id="Phobius"/>
    </source>
</evidence>
<dbReference type="PROSITE" id="PS50850">
    <property type="entry name" value="MFS"/>
    <property type="match status" value="1"/>
</dbReference>
<feature type="domain" description="Major facilitator superfamily (MFS) profile" evidence="8">
    <location>
        <begin position="9"/>
        <end position="392"/>
    </location>
</feature>
<dbReference type="InterPro" id="IPR036259">
    <property type="entry name" value="MFS_trans_sf"/>
</dbReference>
<evidence type="ECO:0000256" key="6">
    <source>
        <dbReference type="ARBA" id="ARBA00023136"/>
    </source>
</evidence>
<evidence type="ECO:0000256" key="5">
    <source>
        <dbReference type="ARBA" id="ARBA00022989"/>
    </source>
</evidence>
<gene>
    <name evidence="9" type="ORF">IT41_15885</name>
    <name evidence="10" type="ORF">SAMN04487972_12411</name>
</gene>
<dbReference type="RefSeq" id="WP_036743018.1">
    <property type="nucleotide sequence ID" value="NZ_FOJO01000024.1"/>
</dbReference>
<feature type="transmembrane region" description="Helical" evidence="7">
    <location>
        <begin position="214"/>
        <end position="239"/>
    </location>
</feature>
<feature type="transmembrane region" description="Helical" evidence="7">
    <location>
        <begin position="172"/>
        <end position="193"/>
    </location>
</feature>
<feature type="transmembrane region" description="Helical" evidence="7">
    <location>
        <begin position="48"/>
        <end position="69"/>
    </location>
</feature>
<reference evidence="9 11" key="1">
    <citation type="submission" date="2014-09" db="EMBL/GenBank/DDBJ databases">
        <authorList>
            <person name="McGinnis J.M."/>
            <person name="Wolfgang W.J."/>
        </authorList>
    </citation>
    <scope>NUCLEOTIDE SEQUENCE [LARGE SCALE GENOMIC DNA]</scope>
    <source>
        <strain evidence="9 11">JCM 14014</strain>
    </source>
</reference>
<dbReference type="GO" id="GO:0022857">
    <property type="term" value="F:transmembrane transporter activity"/>
    <property type="evidence" value="ECO:0007669"/>
    <property type="project" value="InterPro"/>
</dbReference>
<dbReference type="EMBL" id="FOJO01000024">
    <property type="protein sequence ID" value="SFA59386.1"/>
    <property type="molecule type" value="Genomic_DNA"/>
</dbReference>
<dbReference type="PANTHER" id="PTHR43266:SF2">
    <property type="entry name" value="MAJOR FACILITATOR SUPERFAMILY (MFS) PROFILE DOMAIN-CONTAINING PROTEIN"/>
    <property type="match status" value="1"/>
</dbReference>
<feature type="transmembrane region" description="Helical" evidence="7">
    <location>
        <begin position="369"/>
        <end position="388"/>
    </location>
</feature>
<evidence type="ECO:0000259" key="8">
    <source>
        <dbReference type="PROSITE" id="PS50850"/>
    </source>
</evidence>
<dbReference type="Proteomes" id="UP000029846">
    <property type="component" value="Unassembled WGS sequence"/>
</dbReference>
<feature type="transmembrane region" description="Helical" evidence="7">
    <location>
        <begin position="304"/>
        <end position="326"/>
    </location>
</feature>
<comment type="subcellular location">
    <subcellularLocation>
        <location evidence="1">Cell membrane</location>
        <topology evidence="1">Multi-pass membrane protein</topology>
    </subcellularLocation>
</comment>
<dbReference type="InterPro" id="IPR011701">
    <property type="entry name" value="MFS"/>
</dbReference>
<feature type="transmembrane region" description="Helical" evidence="7">
    <location>
        <begin position="279"/>
        <end position="298"/>
    </location>
</feature>
<keyword evidence="5 7" id="KW-1133">Transmembrane helix</keyword>
<evidence type="ECO:0000256" key="1">
    <source>
        <dbReference type="ARBA" id="ARBA00004651"/>
    </source>
</evidence>
<evidence type="ECO:0000256" key="2">
    <source>
        <dbReference type="ARBA" id="ARBA00022448"/>
    </source>
</evidence>
<dbReference type="InterPro" id="IPR020846">
    <property type="entry name" value="MFS_dom"/>
</dbReference>
<dbReference type="OrthoDB" id="4368225at2"/>
<evidence type="ECO:0000313" key="10">
    <source>
        <dbReference type="EMBL" id="SFA59386.1"/>
    </source>
</evidence>
<dbReference type="PANTHER" id="PTHR43266">
    <property type="entry name" value="MACROLIDE-EFFLUX PROTEIN"/>
    <property type="match status" value="1"/>
</dbReference>
<dbReference type="CDD" id="cd06173">
    <property type="entry name" value="MFS_MefA_like"/>
    <property type="match status" value="1"/>
</dbReference>
<accession>A0A099EX37</accession>
<dbReference type="SUPFAM" id="SSF103473">
    <property type="entry name" value="MFS general substrate transporter"/>
    <property type="match status" value="1"/>
</dbReference>
<evidence type="ECO:0000256" key="3">
    <source>
        <dbReference type="ARBA" id="ARBA00022475"/>
    </source>
</evidence>
<keyword evidence="3" id="KW-1003">Cell membrane</keyword>
<evidence type="ECO:0000256" key="4">
    <source>
        <dbReference type="ARBA" id="ARBA00022692"/>
    </source>
</evidence>
<keyword evidence="4 7" id="KW-0812">Transmembrane</keyword>
<sequence>MVSILVNRTYRNLFAAQVLSLIGTGLTTVALGLLAYDLAGTDAGQVLGISLAVKMIAYVGVSPFAGALAGRVPRRAFLVTLDVLRAGMVLLLPFVTEVWQIYALVFLFQSCSAAFTPTFQATIPDVLPDEKEYTAALSMSRLAYDLESLLSPLLAALLLTLISFHWLFLGNAIGFIASGLLVLSVALPVAKTVQRPFLERLTRGSRIYFATPRLRGLLALSFASSAAGAMVIVNTVVIVRAGFGGTEGDVAWFFATYGAGSMVVAFALLKLLEGRSPRSVMITGSVALPMLLAIAAFYQSWWSILVLWFLLGAAGSAVMTPGGILLRRSAHPEDRPSLFAAQFALSHAGWLVTYPLAGWLGAGFGMTTAFAVLAIAAGAGAIAAVRLWPAHDPDIIEHDHHEIEHSHPLEAGVDHAPPLSGEADAKRGHRHGPVRHAHPFVIDDHHPIWPKG</sequence>
<dbReference type="AlphaFoldDB" id="A0A099EX37"/>
<dbReference type="eggNOG" id="COG2814">
    <property type="taxonomic scope" value="Bacteria"/>
</dbReference>